<dbReference type="Pfam" id="PF03009">
    <property type="entry name" value="GDPD"/>
    <property type="match status" value="1"/>
</dbReference>
<protein>
    <submittedName>
        <fullName evidence="2">Glycerophosphoryl diester phosphodiesterase</fullName>
    </submittedName>
</protein>
<reference evidence="3" key="2">
    <citation type="journal article" date="2020" name="Int. J. Syst. Evol. Microbiol.">
        <title>Genomic insights into a novel species Rhodoferax aquaticus sp. nov., isolated from freshwater.</title>
        <authorList>
            <person name="Li T."/>
            <person name="Zhuo Y."/>
            <person name="Jin C.Z."/>
            <person name="Wu X."/>
            <person name="Ko S.R."/>
            <person name="Jin F.J."/>
            <person name="Ahn C.Y."/>
            <person name="Oh H.M."/>
            <person name="Lee H.G."/>
            <person name="Jin L."/>
        </authorList>
    </citation>
    <scope>NUCLEOTIDE SEQUENCE [LARGE SCALE GENOMIC DNA]</scope>
    <source>
        <strain evidence="3">Gr-4</strain>
    </source>
</reference>
<accession>A0A515EM35</accession>
<dbReference type="Proteomes" id="UP000317365">
    <property type="component" value="Chromosome"/>
</dbReference>
<feature type="domain" description="GP-PDE" evidence="1">
    <location>
        <begin position="16"/>
        <end position="279"/>
    </location>
</feature>
<dbReference type="AlphaFoldDB" id="A0A515EM35"/>
<dbReference type="PANTHER" id="PTHR46211:SF1">
    <property type="entry name" value="GLYCEROPHOSPHODIESTER PHOSPHODIESTERASE, CYTOPLASMIC"/>
    <property type="match status" value="1"/>
</dbReference>
<dbReference type="InterPro" id="IPR017946">
    <property type="entry name" value="PLC-like_Pdiesterase_TIM-brl"/>
</dbReference>
<dbReference type="GO" id="GO:0006629">
    <property type="term" value="P:lipid metabolic process"/>
    <property type="evidence" value="ECO:0007669"/>
    <property type="project" value="InterPro"/>
</dbReference>
<dbReference type="SUPFAM" id="SSF51695">
    <property type="entry name" value="PLC-like phosphodiesterases"/>
    <property type="match status" value="1"/>
</dbReference>
<evidence type="ECO:0000313" key="2">
    <source>
        <dbReference type="EMBL" id="QDL53733.1"/>
    </source>
</evidence>
<dbReference type="RefSeq" id="WP_142809913.1">
    <property type="nucleotide sequence ID" value="NZ_CP036282.1"/>
</dbReference>
<dbReference type="PANTHER" id="PTHR46211">
    <property type="entry name" value="GLYCEROPHOSPHORYL DIESTER PHOSPHODIESTERASE"/>
    <property type="match status" value="1"/>
</dbReference>
<gene>
    <name evidence="2" type="ORF">EXZ61_05835</name>
</gene>
<proteinExistence type="predicted"/>
<reference evidence="3" key="1">
    <citation type="submission" date="2019-02" db="EMBL/GenBank/DDBJ databases">
        <title>Complete genome sequence of Rhodoferax sp. Gr-4.</title>
        <authorList>
            <person name="Jin L."/>
        </authorList>
    </citation>
    <scope>NUCLEOTIDE SEQUENCE [LARGE SCALE GENOMIC DNA]</scope>
    <source>
        <strain evidence="3">Gr-4</strain>
    </source>
</reference>
<dbReference type="Gene3D" id="3.20.20.190">
    <property type="entry name" value="Phosphatidylinositol (PI) phosphodiesterase"/>
    <property type="match status" value="1"/>
</dbReference>
<name>A0A515EM35_9BURK</name>
<dbReference type="PROSITE" id="PS51704">
    <property type="entry name" value="GP_PDE"/>
    <property type="match status" value="1"/>
</dbReference>
<dbReference type="GO" id="GO:0008081">
    <property type="term" value="F:phosphoric diester hydrolase activity"/>
    <property type="evidence" value="ECO:0007669"/>
    <property type="project" value="InterPro"/>
</dbReference>
<sequence>MSHSPVYDDLPTWPYPRWVAHRGAGKLAPENTLAAFRLGASHGYRMFECDVKLSSDGVPFLLHDATLTRTTQSNHPEQKEASAPIDTAQAAIKNAANEATAIAGKHTWNALSQLDAGSWHSRAYAGETIPTLEAIATYCIRNSYFLNIEIKPTPGTERHTGEVVAQHAARLWAGQAVPPLLTSFDPEALEGAQATQPELPRGLLLDELWSGWLETALRLGCHAIVCNHKLWDTSTVTQAKAAGMRTLSYTVNDEPSAQRLIDLNTDGIITDRVDLFSPV</sequence>
<dbReference type="InterPro" id="IPR030395">
    <property type="entry name" value="GP_PDE_dom"/>
</dbReference>
<organism evidence="2 3">
    <name type="scientific">Rhodoferax aquaticus</name>
    <dbReference type="NCBI Taxonomy" id="2527691"/>
    <lineage>
        <taxon>Bacteria</taxon>
        <taxon>Pseudomonadati</taxon>
        <taxon>Pseudomonadota</taxon>
        <taxon>Betaproteobacteria</taxon>
        <taxon>Burkholderiales</taxon>
        <taxon>Comamonadaceae</taxon>
        <taxon>Rhodoferax</taxon>
    </lineage>
</organism>
<keyword evidence="3" id="KW-1185">Reference proteome</keyword>
<evidence type="ECO:0000313" key="3">
    <source>
        <dbReference type="Proteomes" id="UP000317365"/>
    </source>
</evidence>
<dbReference type="KEGG" id="rhg:EXZ61_05835"/>
<dbReference type="EMBL" id="CP036282">
    <property type="protein sequence ID" value="QDL53733.1"/>
    <property type="molecule type" value="Genomic_DNA"/>
</dbReference>
<evidence type="ECO:0000259" key="1">
    <source>
        <dbReference type="PROSITE" id="PS51704"/>
    </source>
</evidence>